<feature type="active site" description="Nucleophile" evidence="4">
    <location>
        <position position="65"/>
    </location>
</feature>
<keyword evidence="3 4" id="KW-0413">Isomerase</keyword>
<dbReference type="InterPro" id="IPR020103">
    <property type="entry name" value="PsdUridine_synth_cat_dom_sf"/>
</dbReference>
<dbReference type="PANTHER" id="PTHR47811">
    <property type="entry name" value="TRNA PSEUDOURIDINE SYNTHASE D"/>
    <property type="match status" value="1"/>
</dbReference>
<dbReference type="PROSITE" id="PS01268">
    <property type="entry name" value="UPF0024"/>
    <property type="match status" value="1"/>
</dbReference>
<evidence type="ECO:0000256" key="2">
    <source>
        <dbReference type="ARBA" id="ARBA00022694"/>
    </source>
</evidence>
<dbReference type="HAMAP" id="MF_01082">
    <property type="entry name" value="TruD"/>
    <property type="match status" value="1"/>
</dbReference>
<dbReference type="InterPro" id="IPR001656">
    <property type="entry name" value="PsdUridine_synth_TruD"/>
</dbReference>
<organism evidence="6 7">
    <name type="scientific">Stenotrophomonas ginsengisoli</name>
    <dbReference type="NCBI Taxonomy" id="336566"/>
    <lineage>
        <taxon>Bacteria</taxon>
        <taxon>Pseudomonadati</taxon>
        <taxon>Pseudomonadota</taxon>
        <taxon>Gammaproteobacteria</taxon>
        <taxon>Lysobacterales</taxon>
        <taxon>Lysobacteraceae</taxon>
        <taxon>Stenotrophomonas</taxon>
    </lineage>
</organism>
<comment type="function">
    <text evidence="4">Responsible for synthesis of pseudouridine from uracil-13 in transfer RNAs.</text>
</comment>
<dbReference type="SUPFAM" id="SSF55120">
    <property type="entry name" value="Pseudouridine synthase"/>
    <property type="match status" value="1"/>
</dbReference>
<dbReference type="NCBIfam" id="NF002153">
    <property type="entry name" value="PRK00984.1-2"/>
    <property type="match status" value="1"/>
</dbReference>
<dbReference type="AlphaFoldDB" id="A0A0R0DH83"/>
<dbReference type="InterPro" id="IPR043165">
    <property type="entry name" value="TruD_insert_sf"/>
</dbReference>
<sequence>MQAVLRSSAEDFQVTELPAFAPSGDGEHLLLTIEKRGQNTVQVAKWLAQWAGVGEMAVSYAGQKDRHALTVQRFSVHLPGKDSPDPASFAPEGVRVLEAARHNRKLQRGALTGNRFTLVLRQVQGERAVIQTRLEQIAARGLPNWFGEQRFGHGGGNIGQALAMFAGRRVRRDQRSILLSAARSQLFNQVLAARVAAGNWDSALEGEVWQLNGSRSVFGPEEFTSALAERLAGFDIHPSAPLWGEGELRSSGAARELEEQALADEVALRLRAGLEKAELRQERRSLRLKPDGLSWQWLGEDVLQLRFALPPGCYATALVHELGEAVDAGQAARARTPLAGNADEAVDTPAG</sequence>
<evidence type="ECO:0000256" key="4">
    <source>
        <dbReference type="HAMAP-Rule" id="MF_01082"/>
    </source>
</evidence>
<dbReference type="Proteomes" id="UP000050956">
    <property type="component" value="Unassembled WGS sequence"/>
</dbReference>
<dbReference type="Pfam" id="PF01142">
    <property type="entry name" value="TruD"/>
    <property type="match status" value="2"/>
</dbReference>
<dbReference type="GO" id="GO:0031119">
    <property type="term" value="P:tRNA pseudouridine synthesis"/>
    <property type="evidence" value="ECO:0007669"/>
    <property type="project" value="UniProtKB-UniRule"/>
</dbReference>
<dbReference type="Gene3D" id="3.30.2350.20">
    <property type="entry name" value="TruD, catalytic domain"/>
    <property type="match status" value="1"/>
</dbReference>
<dbReference type="GO" id="GO:0160150">
    <property type="term" value="F:tRNA pseudouridine(13) synthase activity"/>
    <property type="evidence" value="ECO:0007669"/>
    <property type="project" value="UniProtKB-EC"/>
</dbReference>
<dbReference type="GO" id="GO:0005829">
    <property type="term" value="C:cytosol"/>
    <property type="evidence" value="ECO:0007669"/>
    <property type="project" value="TreeGrafter"/>
</dbReference>
<evidence type="ECO:0000259" key="5">
    <source>
        <dbReference type="PROSITE" id="PS50984"/>
    </source>
</evidence>
<dbReference type="PROSITE" id="PS50984">
    <property type="entry name" value="TRUD"/>
    <property type="match status" value="1"/>
</dbReference>
<dbReference type="Gene3D" id="3.30.2340.10">
    <property type="entry name" value="TruD, insertion domain"/>
    <property type="match status" value="1"/>
</dbReference>
<dbReference type="STRING" id="336566.ABB30_07100"/>
<evidence type="ECO:0000256" key="1">
    <source>
        <dbReference type="ARBA" id="ARBA00007953"/>
    </source>
</evidence>
<dbReference type="EMBL" id="LDJM01000017">
    <property type="protein sequence ID" value="KRG77610.1"/>
    <property type="molecule type" value="Genomic_DNA"/>
</dbReference>
<dbReference type="InterPro" id="IPR050170">
    <property type="entry name" value="TruD_pseudoU_synthase"/>
</dbReference>
<dbReference type="InterPro" id="IPR042214">
    <property type="entry name" value="TruD_catalytic"/>
</dbReference>
<accession>A0A0R0DH83</accession>
<protein>
    <recommendedName>
        <fullName evidence="4">tRNA pseudouridine synthase D</fullName>
        <ecNumber evidence="4">5.4.99.27</ecNumber>
    </recommendedName>
    <alternativeName>
        <fullName evidence="4">tRNA pseudouridine(13) synthase</fullName>
    </alternativeName>
    <alternativeName>
        <fullName evidence="4">tRNA pseudouridylate synthase D</fullName>
    </alternativeName>
    <alternativeName>
        <fullName evidence="4">tRNA-uridine isomerase D</fullName>
    </alternativeName>
</protein>
<name>A0A0R0DH83_9GAMM</name>
<evidence type="ECO:0000256" key="3">
    <source>
        <dbReference type="ARBA" id="ARBA00023235"/>
    </source>
</evidence>
<keyword evidence="7" id="KW-1185">Reference proteome</keyword>
<dbReference type="GO" id="GO:0003723">
    <property type="term" value="F:RNA binding"/>
    <property type="evidence" value="ECO:0007669"/>
    <property type="project" value="InterPro"/>
</dbReference>
<dbReference type="InterPro" id="IPR020119">
    <property type="entry name" value="PsdUridine_synth_TruD_CS"/>
</dbReference>
<proteinExistence type="inferred from homology"/>
<dbReference type="CDD" id="cd02575">
    <property type="entry name" value="PseudoU_synth_EcTruD"/>
    <property type="match status" value="1"/>
</dbReference>
<dbReference type="InterPro" id="IPR011760">
    <property type="entry name" value="PsdUridine_synth_TruD_insert"/>
</dbReference>
<evidence type="ECO:0000313" key="6">
    <source>
        <dbReference type="EMBL" id="KRG77610.1"/>
    </source>
</evidence>
<comment type="similarity">
    <text evidence="1 4">Belongs to the pseudouridine synthase TruD family.</text>
</comment>
<gene>
    <name evidence="4" type="primary">truD</name>
    <name evidence="6" type="ORF">ABB30_07100</name>
</gene>
<comment type="catalytic activity">
    <reaction evidence="4">
        <text>uridine(13) in tRNA = pseudouridine(13) in tRNA</text>
        <dbReference type="Rhea" id="RHEA:42540"/>
        <dbReference type="Rhea" id="RHEA-COMP:10105"/>
        <dbReference type="Rhea" id="RHEA-COMP:10106"/>
        <dbReference type="ChEBI" id="CHEBI:65314"/>
        <dbReference type="ChEBI" id="CHEBI:65315"/>
        <dbReference type="EC" id="5.4.99.27"/>
    </reaction>
</comment>
<dbReference type="PATRIC" id="fig|336566.3.peg.763"/>
<keyword evidence="2 4" id="KW-0819">tRNA processing</keyword>
<dbReference type="EC" id="5.4.99.27" evidence="4"/>
<feature type="domain" description="TRUD" evidence="5">
    <location>
        <begin position="141"/>
        <end position="288"/>
    </location>
</feature>
<dbReference type="PANTHER" id="PTHR47811:SF1">
    <property type="entry name" value="TRNA PSEUDOURIDINE SYNTHASE D"/>
    <property type="match status" value="1"/>
</dbReference>
<reference evidence="6 7" key="1">
    <citation type="submission" date="2015-05" db="EMBL/GenBank/DDBJ databases">
        <title>Genome sequencing and analysis of members of genus Stenotrophomonas.</title>
        <authorList>
            <person name="Patil P.P."/>
            <person name="Midha S."/>
            <person name="Patil P.B."/>
        </authorList>
    </citation>
    <scope>NUCLEOTIDE SEQUENCE [LARGE SCALE GENOMIC DNA]</scope>
    <source>
        <strain evidence="6 7">DSM 24757</strain>
    </source>
</reference>
<evidence type="ECO:0000313" key="7">
    <source>
        <dbReference type="Proteomes" id="UP000050956"/>
    </source>
</evidence>
<comment type="caution">
    <text evidence="6">The sequence shown here is derived from an EMBL/GenBank/DDBJ whole genome shotgun (WGS) entry which is preliminary data.</text>
</comment>